<keyword evidence="3" id="KW-1185">Reference proteome</keyword>
<protein>
    <recommendedName>
        <fullName evidence="4">ABC-2 family transporter</fullName>
    </recommendedName>
</protein>
<feature type="transmembrane region" description="Helical" evidence="1">
    <location>
        <begin position="234"/>
        <end position="252"/>
    </location>
</feature>
<organism evidence="2 3">
    <name type="scientific">Actinokineospora auranticolor</name>
    <dbReference type="NCBI Taxonomy" id="155976"/>
    <lineage>
        <taxon>Bacteria</taxon>
        <taxon>Bacillati</taxon>
        <taxon>Actinomycetota</taxon>
        <taxon>Actinomycetes</taxon>
        <taxon>Pseudonocardiales</taxon>
        <taxon>Pseudonocardiaceae</taxon>
        <taxon>Actinokineospora</taxon>
    </lineage>
</organism>
<name>A0A2S6GQ78_9PSEU</name>
<dbReference type="RefSeq" id="WP_104479534.1">
    <property type="nucleotide sequence ID" value="NZ_CP154825.1"/>
</dbReference>
<feature type="transmembrane region" description="Helical" evidence="1">
    <location>
        <begin position="177"/>
        <end position="196"/>
    </location>
</feature>
<evidence type="ECO:0000256" key="1">
    <source>
        <dbReference type="SAM" id="Phobius"/>
    </source>
</evidence>
<accession>A0A2S6GQ78</accession>
<evidence type="ECO:0008006" key="4">
    <source>
        <dbReference type="Google" id="ProtNLM"/>
    </source>
</evidence>
<dbReference type="AlphaFoldDB" id="A0A2S6GQ78"/>
<reference evidence="2 3" key="1">
    <citation type="submission" date="2018-02" db="EMBL/GenBank/DDBJ databases">
        <title>Genomic Encyclopedia of Archaeal and Bacterial Type Strains, Phase II (KMG-II): from individual species to whole genera.</title>
        <authorList>
            <person name="Goeker M."/>
        </authorList>
    </citation>
    <scope>NUCLEOTIDE SEQUENCE [LARGE SCALE GENOMIC DNA]</scope>
    <source>
        <strain evidence="2 3">YU 961-1</strain>
    </source>
</reference>
<feature type="transmembrane region" description="Helical" evidence="1">
    <location>
        <begin position="290"/>
        <end position="310"/>
    </location>
</feature>
<keyword evidence="1" id="KW-1133">Transmembrane helix</keyword>
<dbReference type="EMBL" id="PTIX01000007">
    <property type="protein sequence ID" value="PPK67415.1"/>
    <property type="molecule type" value="Genomic_DNA"/>
</dbReference>
<dbReference type="OrthoDB" id="3686432at2"/>
<sequence length="329" mass="33194">MSPRRPAALIALLAVAGAVVATVLGFLTFGAQASAQPDGVPLAVSAPPPMRQAADRLAAHGGDAISWRLTSPEEGRRALADKDVYGVLELTPNGTTVVLSGAVNPHGTQMAQQVLTGAASALGSPVRTEMLNPATTAGRTAPLAATALLWVGGLVAGAGLVVVGGRLGLRPQWTHRLGLVAGVSVVGAGAVTGLLLLWDGGLPVDGKVLGYLLLTAVAFSSLQAALLRLLGIRAMAILGPLYLIAPAVAGQVPEMLNPVYRALLWSWTPFRFAAEGLRSLLQGASSAPDVLLGVTVLACLAVVGLAVALFPSRAGDPATTPAADLVAAH</sequence>
<gene>
    <name evidence="2" type="ORF">CLV40_10778</name>
</gene>
<keyword evidence="1" id="KW-0812">Transmembrane</keyword>
<comment type="caution">
    <text evidence="2">The sequence shown here is derived from an EMBL/GenBank/DDBJ whole genome shotgun (WGS) entry which is preliminary data.</text>
</comment>
<evidence type="ECO:0000313" key="3">
    <source>
        <dbReference type="Proteomes" id="UP000239203"/>
    </source>
</evidence>
<dbReference type="Proteomes" id="UP000239203">
    <property type="component" value="Unassembled WGS sequence"/>
</dbReference>
<feature type="transmembrane region" description="Helical" evidence="1">
    <location>
        <begin position="208"/>
        <end position="227"/>
    </location>
</feature>
<keyword evidence="1" id="KW-0472">Membrane</keyword>
<proteinExistence type="predicted"/>
<evidence type="ECO:0000313" key="2">
    <source>
        <dbReference type="EMBL" id="PPK67415.1"/>
    </source>
</evidence>
<feature type="transmembrane region" description="Helical" evidence="1">
    <location>
        <begin position="143"/>
        <end position="165"/>
    </location>
</feature>